<dbReference type="AlphaFoldDB" id="A0A6J4J4J5"/>
<protein>
    <submittedName>
        <fullName evidence="2">Dihydrofolate reductase</fullName>
        <ecNumber evidence="2">1.5.1.3</ecNumber>
    </submittedName>
</protein>
<gene>
    <name evidence="2" type="ORF">AVDCRST_MAG57-3012</name>
</gene>
<accession>A0A6J4J4J5</accession>
<feature type="non-terminal residue" evidence="2">
    <location>
        <position position="165"/>
    </location>
</feature>
<feature type="compositionally biased region" description="Basic and acidic residues" evidence="1">
    <location>
        <begin position="59"/>
        <end position="69"/>
    </location>
</feature>
<keyword evidence="2" id="KW-0560">Oxidoreductase</keyword>
<dbReference type="EMBL" id="CADCTI010000252">
    <property type="protein sequence ID" value="CAA9269265.1"/>
    <property type="molecule type" value="Genomic_DNA"/>
</dbReference>
<organism evidence="2">
    <name type="scientific">uncultured Blastococcus sp</name>
    <dbReference type="NCBI Taxonomy" id="217144"/>
    <lineage>
        <taxon>Bacteria</taxon>
        <taxon>Bacillati</taxon>
        <taxon>Actinomycetota</taxon>
        <taxon>Actinomycetes</taxon>
        <taxon>Geodermatophilales</taxon>
        <taxon>Geodermatophilaceae</taxon>
        <taxon>Blastococcus</taxon>
        <taxon>environmental samples</taxon>
    </lineage>
</organism>
<dbReference type="GO" id="GO:0004146">
    <property type="term" value="F:dihydrofolate reductase activity"/>
    <property type="evidence" value="ECO:0007669"/>
    <property type="project" value="UniProtKB-EC"/>
</dbReference>
<feature type="non-terminal residue" evidence="2">
    <location>
        <position position="1"/>
    </location>
</feature>
<evidence type="ECO:0000313" key="2">
    <source>
        <dbReference type="EMBL" id="CAA9269265.1"/>
    </source>
</evidence>
<proteinExistence type="predicted"/>
<evidence type="ECO:0000256" key="1">
    <source>
        <dbReference type="SAM" id="MobiDB-lite"/>
    </source>
</evidence>
<name>A0A6J4J4J5_9ACTN</name>
<reference evidence="2" key="1">
    <citation type="submission" date="2020-02" db="EMBL/GenBank/DDBJ databases">
        <authorList>
            <person name="Meier V. D."/>
        </authorList>
    </citation>
    <scope>NUCLEOTIDE SEQUENCE</scope>
    <source>
        <strain evidence="2">AVDCRST_MAG57</strain>
    </source>
</reference>
<feature type="region of interest" description="Disordered" evidence="1">
    <location>
        <begin position="1"/>
        <end position="127"/>
    </location>
</feature>
<dbReference type="EC" id="1.5.1.3" evidence="2"/>
<sequence>DLGAGTRPRDRCRRRPPVAPARGPRALPRSHHRIHRRDGAPHLGVAARPVPPSAGPDQRGADHRPDLGGRRSPVRGVGRGGALRRRGRVGDRRRCGLRRVVAVRPPHRGDRRRPAGPGRHVRTTPGRRVAADLPDARGGLVDVRVGRSAVRGHGVRTGIGPSRWV</sequence>